<dbReference type="AlphaFoldDB" id="A0A197JUZ2"/>
<dbReference type="OrthoDB" id="5946976at2759"/>
<evidence type="ECO:0000313" key="6">
    <source>
        <dbReference type="Proteomes" id="UP000078512"/>
    </source>
</evidence>
<dbReference type="Gene3D" id="3.40.710.10">
    <property type="entry name" value="DD-peptidase/beta-lactamase superfamily"/>
    <property type="match status" value="1"/>
</dbReference>
<sequence>MVAFSSSRAFASFILGVLPSILLTQIVRPSQADKVQLADLRHVLEKARNSTGIPGMGVAVLYKGKLIFAEGFGKRNDRDPYTVETVQPMGSLTKAFTAAAIGELVAEGKMDWDTTPISHYLPEFELEDPVLTSQLSNIDLLSHRTGMPNIDFAWYRTNTTRRELIKRLKYVKLDPKLRTMVQYSNVMYTVAGEAAANVAGTTYEKLVEEKILKPLGLKNTGFGAIEMGKRFKNYAMPYNAASYEDAQMSKFITGYLDPVYFSEAPAGNIYSNVLDLVRWGRVIMQSGQVDGKQVLNKTSVDQLTIGYTFMTGSKRTPEFAPVQAYAMGWMPDSYKGKNYFSHGGNVSGYRSNLMIFPDDDLVIAHATNIKVAQLMNNLPFYIADELFGLPKTQDWFAVSARNSQAQYNEAKTVRDGVLPKQIEGTSPSRDLEEYAGSYANPVYGEGSVRLDSGSLYFKYNMFDSKMEHYHYDSFKTELADFYVQMTQLATFILGDDGRVTGFRMEVMGRLILFTKIKAPMA</sequence>
<reference evidence="5 6" key="1">
    <citation type="submission" date="2016-05" db="EMBL/GenBank/DDBJ databases">
        <title>Genome sequencing reveals origins of a unique bacterial endosymbiosis in the earliest lineages of terrestrial Fungi.</title>
        <authorList>
            <consortium name="DOE Joint Genome Institute"/>
            <person name="Uehling J."/>
            <person name="Gryganskyi A."/>
            <person name="Hameed K."/>
            <person name="Tschaplinski T."/>
            <person name="Misztal P."/>
            <person name="Wu S."/>
            <person name="Desiro A."/>
            <person name="Vande Pol N."/>
            <person name="Du Z.-Y."/>
            <person name="Zienkiewicz A."/>
            <person name="Zienkiewicz K."/>
            <person name="Morin E."/>
            <person name="Tisserant E."/>
            <person name="Splivallo R."/>
            <person name="Hainaut M."/>
            <person name="Henrissat B."/>
            <person name="Ohm R."/>
            <person name="Kuo A."/>
            <person name="Yan J."/>
            <person name="Lipzen A."/>
            <person name="Nolan M."/>
            <person name="Labutti K."/>
            <person name="Barry K."/>
            <person name="Goldstein A."/>
            <person name="Labbe J."/>
            <person name="Schadt C."/>
            <person name="Tuskan G."/>
            <person name="Grigoriev I."/>
            <person name="Martin F."/>
            <person name="Vilgalys R."/>
            <person name="Bonito G."/>
        </authorList>
    </citation>
    <scope>NUCLEOTIDE SEQUENCE [LARGE SCALE GENOMIC DNA]</scope>
    <source>
        <strain evidence="5 6">AG-77</strain>
    </source>
</reference>
<dbReference type="InterPro" id="IPR021860">
    <property type="entry name" value="Peptidase_S12_Pab87-rel_C"/>
</dbReference>
<dbReference type="Pfam" id="PF11954">
    <property type="entry name" value="DUF3471"/>
    <property type="match status" value="1"/>
</dbReference>
<evidence type="ECO:0000259" key="4">
    <source>
        <dbReference type="Pfam" id="PF11954"/>
    </source>
</evidence>
<keyword evidence="2" id="KW-0732">Signal</keyword>
<dbReference type="InterPro" id="IPR012338">
    <property type="entry name" value="Beta-lactam/transpept-like"/>
</dbReference>
<evidence type="ECO:0000256" key="1">
    <source>
        <dbReference type="ARBA" id="ARBA00038215"/>
    </source>
</evidence>
<feature type="chain" id="PRO_5008276282" evidence="2">
    <location>
        <begin position="33"/>
        <end position="521"/>
    </location>
</feature>
<organism evidence="5 6">
    <name type="scientific">Linnemannia elongata AG-77</name>
    <dbReference type="NCBI Taxonomy" id="1314771"/>
    <lineage>
        <taxon>Eukaryota</taxon>
        <taxon>Fungi</taxon>
        <taxon>Fungi incertae sedis</taxon>
        <taxon>Mucoromycota</taxon>
        <taxon>Mortierellomycotina</taxon>
        <taxon>Mortierellomycetes</taxon>
        <taxon>Mortierellales</taxon>
        <taxon>Mortierellaceae</taxon>
        <taxon>Linnemannia</taxon>
    </lineage>
</organism>
<evidence type="ECO:0000259" key="3">
    <source>
        <dbReference type="Pfam" id="PF00144"/>
    </source>
</evidence>
<evidence type="ECO:0000256" key="2">
    <source>
        <dbReference type="SAM" id="SignalP"/>
    </source>
</evidence>
<dbReference type="EMBL" id="KV442051">
    <property type="protein sequence ID" value="OAQ28109.1"/>
    <property type="molecule type" value="Genomic_DNA"/>
</dbReference>
<keyword evidence="6" id="KW-1185">Reference proteome</keyword>
<dbReference type="InterPro" id="IPR001466">
    <property type="entry name" value="Beta-lactam-related"/>
</dbReference>
<dbReference type="PANTHER" id="PTHR46825">
    <property type="entry name" value="D-ALANYL-D-ALANINE-CARBOXYPEPTIDASE/ENDOPEPTIDASE AMPH"/>
    <property type="match status" value="1"/>
</dbReference>
<proteinExistence type="inferred from homology"/>
<feature type="signal peptide" evidence="2">
    <location>
        <begin position="1"/>
        <end position="32"/>
    </location>
</feature>
<feature type="domain" description="Peptidase S12 Pab87-related C-terminal" evidence="4">
    <location>
        <begin position="421"/>
        <end position="505"/>
    </location>
</feature>
<dbReference type="PANTHER" id="PTHR46825:SF15">
    <property type="entry name" value="BETA-LACTAMASE-RELATED DOMAIN-CONTAINING PROTEIN"/>
    <property type="match status" value="1"/>
</dbReference>
<dbReference type="Proteomes" id="UP000078512">
    <property type="component" value="Unassembled WGS sequence"/>
</dbReference>
<gene>
    <name evidence="5" type="ORF">K457DRAFT_20521</name>
</gene>
<accession>A0A197JUZ2</accession>
<dbReference type="SUPFAM" id="SSF56601">
    <property type="entry name" value="beta-lactamase/transpeptidase-like"/>
    <property type="match status" value="1"/>
</dbReference>
<protein>
    <submittedName>
        <fullName evidence="5">Beta-lactamase/transpeptidase-like protein</fullName>
    </submittedName>
</protein>
<dbReference type="Gene3D" id="2.40.128.600">
    <property type="match status" value="1"/>
</dbReference>
<evidence type="ECO:0000313" key="5">
    <source>
        <dbReference type="EMBL" id="OAQ28109.1"/>
    </source>
</evidence>
<comment type="similarity">
    <text evidence="1">Belongs to the peptidase S12 family.</text>
</comment>
<feature type="domain" description="Beta-lactamase-related" evidence="3">
    <location>
        <begin position="42"/>
        <end position="371"/>
    </location>
</feature>
<dbReference type="STRING" id="1314771.A0A197JUZ2"/>
<name>A0A197JUZ2_9FUNG</name>
<dbReference type="InterPro" id="IPR050491">
    <property type="entry name" value="AmpC-like"/>
</dbReference>
<dbReference type="Pfam" id="PF00144">
    <property type="entry name" value="Beta-lactamase"/>
    <property type="match status" value="1"/>
</dbReference>